<feature type="domain" description="ABC3 transporter permease C-terminal" evidence="7">
    <location>
        <begin position="665"/>
        <end position="778"/>
    </location>
</feature>
<sequence>MLKNYLKIAWRNLLKNKGFTFINIAGLTIGMASAALILLWVQNELSYDRFHDKKDRLYTMYNRAVFDGKLWCWNTTPKIMAKTLKADYPQVEESTHTTECTFLFTVGDKKLMERGYFTDQGFLNMFSFPLVKGERSKALVDNSSIVLTEKAAKKLFGSTDAAMGKTVKIDSNAYFTITAVMQDLPNNTRFRFEYLLPWSYSKKIGWDDEYWGNNSVQTYALLKPGVKYEAANARIKNITKSHSDQKDTEVFLHPVEKWRLYSKFENGVNTGGKISTVRLFAAIAGLILIIACINFMNLSTARSEKRAKEVGIRKVAGAPREFLIGQFLSESIFIALFAGVLALIIVQLSLSGFNQLTGKELFVPYTSVDFWIIFIGFIMLTGIIAGSYPAFYLSSFQPIKVLKGTFKAANALVAPRKVLVVIQFTVAILLIICTIIIKSQLQHGQSRDTGYKRDNLVYSYLSGDMGKHYNAIRNDMMASGAITGVTKTSAPITEGWSDSWGYSWPGKDPNARLDFNVFNVDADFTKTMGLKIIEGRDIDVKKYPTDSLAMLLNEAAVKIMGFKNPVGQIINNGDTKWHVVGVIKDFILQSPYEPVHPMVIQGPSSWFSIVHYKLNPARSTAANLKTIEQIFKKYNPDYPFEYTFVDEDYAKKFAEEQRVGTLATLFAGLTVFISCLGLFGLATYMAQNRIKEIGVRKVLGASVARITRLLSVDFLKLVLISFLVAAPLAWWGMTEWLKSYTYRINISIWVFVGAGVMSMLIAIATISYQAIKAAIANPVKSLRSE</sequence>
<evidence type="ECO:0000259" key="7">
    <source>
        <dbReference type="Pfam" id="PF02687"/>
    </source>
</evidence>
<feature type="domain" description="ABC3 transporter permease C-terminal" evidence="7">
    <location>
        <begin position="282"/>
        <end position="390"/>
    </location>
</feature>
<dbReference type="Pfam" id="PF12704">
    <property type="entry name" value="MacB_PCD"/>
    <property type="match status" value="1"/>
</dbReference>
<feature type="transmembrane region" description="Helical" evidence="6">
    <location>
        <begin position="418"/>
        <end position="437"/>
    </location>
</feature>
<accession>A0ABP9FG82</accession>
<dbReference type="PANTHER" id="PTHR30572">
    <property type="entry name" value="MEMBRANE COMPONENT OF TRANSPORTER-RELATED"/>
    <property type="match status" value="1"/>
</dbReference>
<feature type="transmembrane region" description="Helical" evidence="6">
    <location>
        <begin position="370"/>
        <end position="393"/>
    </location>
</feature>
<dbReference type="EMBL" id="BAABJI010000001">
    <property type="protein sequence ID" value="GAA4902295.1"/>
    <property type="molecule type" value="Genomic_DNA"/>
</dbReference>
<comment type="subcellular location">
    <subcellularLocation>
        <location evidence="1">Cell membrane</location>
        <topology evidence="1">Multi-pass membrane protein</topology>
    </subcellularLocation>
</comment>
<keyword evidence="5 6" id="KW-0472">Membrane</keyword>
<gene>
    <name evidence="9" type="ORF">GCM10023313_00940</name>
</gene>
<name>A0ABP9FG82_9SPHI</name>
<evidence type="ECO:0000313" key="10">
    <source>
        <dbReference type="Proteomes" id="UP001501436"/>
    </source>
</evidence>
<keyword evidence="2" id="KW-1003">Cell membrane</keyword>
<feature type="transmembrane region" description="Helical" evidence="6">
    <location>
        <begin position="662"/>
        <end position="686"/>
    </location>
</feature>
<evidence type="ECO:0000256" key="5">
    <source>
        <dbReference type="ARBA" id="ARBA00023136"/>
    </source>
</evidence>
<dbReference type="RefSeq" id="WP_345328839.1">
    <property type="nucleotide sequence ID" value="NZ_BAABJI010000001.1"/>
</dbReference>
<evidence type="ECO:0000256" key="3">
    <source>
        <dbReference type="ARBA" id="ARBA00022692"/>
    </source>
</evidence>
<evidence type="ECO:0000259" key="8">
    <source>
        <dbReference type="Pfam" id="PF12704"/>
    </source>
</evidence>
<dbReference type="Proteomes" id="UP001501436">
    <property type="component" value="Unassembled WGS sequence"/>
</dbReference>
<evidence type="ECO:0000256" key="1">
    <source>
        <dbReference type="ARBA" id="ARBA00004651"/>
    </source>
</evidence>
<organism evidence="9 10">
    <name type="scientific">Mucilaginibacter defluvii</name>
    <dbReference type="NCBI Taxonomy" id="1196019"/>
    <lineage>
        <taxon>Bacteria</taxon>
        <taxon>Pseudomonadati</taxon>
        <taxon>Bacteroidota</taxon>
        <taxon>Sphingobacteriia</taxon>
        <taxon>Sphingobacteriales</taxon>
        <taxon>Sphingobacteriaceae</taxon>
        <taxon>Mucilaginibacter</taxon>
    </lineage>
</organism>
<evidence type="ECO:0000256" key="6">
    <source>
        <dbReference type="SAM" id="Phobius"/>
    </source>
</evidence>
<dbReference type="Pfam" id="PF02687">
    <property type="entry name" value="FtsX"/>
    <property type="match status" value="2"/>
</dbReference>
<evidence type="ECO:0000256" key="2">
    <source>
        <dbReference type="ARBA" id="ARBA00022475"/>
    </source>
</evidence>
<reference evidence="10" key="1">
    <citation type="journal article" date="2019" name="Int. J. Syst. Evol. Microbiol.">
        <title>The Global Catalogue of Microorganisms (GCM) 10K type strain sequencing project: providing services to taxonomists for standard genome sequencing and annotation.</title>
        <authorList>
            <consortium name="The Broad Institute Genomics Platform"/>
            <consortium name="The Broad Institute Genome Sequencing Center for Infectious Disease"/>
            <person name="Wu L."/>
            <person name="Ma J."/>
        </authorList>
    </citation>
    <scope>NUCLEOTIDE SEQUENCE [LARGE SCALE GENOMIC DNA]</scope>
    <source>
        <strain evidence="10">JCM 18283</strain>
    </source>
</reference>
<feature type="transmembrane region" description="Helical" evidence="6">
    <location>
        <begin position="746"/>
        <end position="771"/>
    </location>
</feature>
<feature type="transmembrane region" description="Helical" evidence="6">
    <location>
        <begin position="322"/>
        <end position="350"/>
    </location>
</feature>
<feature type="transmembrane region" description="Helical" evidence="6">
    <location>
        <begin position="279"/>
        <end position="301"/>
    </location>
</feature>
<dbReference type="PANTHER" id="PTHR30572:SF18">
    <property type="entry name" value="ABC-TYPE MACROLIDE FAMILY EXPORT SYSTEM PERMEASE COMPONENT 2"/>
    <property type="match status" value="1"/>
</dbReference>
<keyword evidence="10" id="KW-1185">Reference proteome</keyword>
<evidence type="ECO:0000313" key="9">
    <source>
        <dbReference type="EMBL" id="GAA4902295.1"/>
    </source>
</evidence>
<feature type="transmembrane region" description="Helical" evidence="6">
    <location>
        <begin position="21"/>
        <end position="41"/>
    </location>
</feature>
<keyword evidence="4 6" id="KW-1133">Transmembrane helix</keyword>
<keyword evidence="3 6" id="KW-0812">Transmembrane</keyword>
<comment type="caution">
    <text evidence="9">The sequence shown here is derived from an EMBL/GenBank/DDBJ whole genome shotgun (WGS) entry which is preliminary data.</text>
</comment>
<dbReference type="InterPro" id="IPR050250">
    <property type="entry name" value="Macrolide_Exporter_MacB"/>
</dbReference>
<dbReference type="InterPro" id="IPR003838">
    <property type="entry name" value="ABC3_permease_C"/>
</dbReference>
<dbReference type="InterPro" id="IPR025857">
    <property type="entry name" value="MacB_PCD"/>
</dbReference>
<protein>
    <submittedName>
        <fullName evidence="9">ABC transporter permease</fullName>
    </submittedName>
</protein>
<proteinExistence type="predicted"/>
<feature type="transmembrane region" description="Helical" evidence="6">
    <location>
        <begin position="714"/>
        <end position="734"/>
    </location>
</feature>
<evidence type="ECO:0000256" key="4">
    <source>
        <dbReference type="ARBA" id="ARBA00022989"/>
    </source>
</evidence>
<feature type="domain" description="MacB-like periplasmic core" evidence="8">
    <location>
        <begin position="20"/>
        <end position="237"/>
    </location>
</feature>